<evidence type="ECO:0000256" key="1">
    <source>
        <dbReference type="ARBA" id="ARBA00007989"/>
    </source>
</evidence>
<dbReference type="PANTHER" id="PTHR22978:SF22">
    <property type="entry name" value="BTG FAMILY PROTEIN"/>
    <property type="match status" value="1"/>
</dbReference>
<dbReference type="InterPro" id="IPR036054">
    <property type="entry name" value="BTG-like_sf"/>
</dbReference>
<dbReference type="GO" id="GO:0005737">
    <property type="term" value="C:cytoplasm"/>
    <property type="evidence" value="ECO:0007669"/>
    <property type="project" value="TreeGrafter"/>
</dbReference>
<dbReference type="InterPro" id="IPR002087">
    <property type="entry name" value="Anti_prolifrtn"/>
</dbReference>
<dbReference type="SUPFAM" id="SSF160696">
    <property type="entry name" value="BTG domain-like"/>
    <property type="match status" value="1"/>
</dbReference>
<dbReference type="InterPro" id="IPR033332">
    <property type="entry name" value="BTG"/>
</dbReference>
<accession>A0AAN9GAY8</accession>
<evidence type="ECO:0000313" key="5">
    <source>
        <dbReference type="Proteomes" id="UP001374579"/>
    </source>
</evidence>
<feature type="compositionally biased region" description="Low complexity" evidence="2">
    <location>
        <begin position="133"/>
        <end position="149"/>
    </location>
</feature>
<reference evidence="4 5" key="1">
    <citation type="submission" date="2024-02" db="EMBL/GenBank/DDBJ databases">
        <title>Chromosome-scale genome assembly of the rough periwinkle Littorina saxatilis.</title>
        <authorList>
            <person name="De Jode A."/>
            <person name="Faria R."/>
            <person name="Formenti G."/>
            <person name="Sims Y."/>
            <person name="Smith T.P."/>
            <person name="Tracey A."/>
            <person name="Wood J.M.D."/>
            <person name="Zagrodzka Z.B."/>
            <person name="Johannesson K."/>
            <person name="Butlin R.K."/>
            <person name="Leder E.H."/>
        </authorList>
    </citation>
    <scope>NUCLEOTIDE SEQUENCE [LARGE SCALE GENOMIC DNA]</scope>
    <source>
        <strain evidence="4">Snail1</strain>
        <tissue evidence="4">Muscle</tissue>
    </source>
</reference>
<sequence length="192" mass="21438">MKEEVDSATGFLTGLISRKVTSKFAECFRAEISRLMALRYRDHWHPQKPNRGSAFRSIAIHYDRIDPLVLEALIQVSGCEKKAKIIGKHFPQELTLWVDPKDVSYRIGDNGSIGVVYAGPSLTVSSDSESDSDASMNSSPSTSPCSSPVGSPPRPAHLEYLQQPAHPFARQCRQQAFHQSPYLHYNDLMVYS</sequence>
<evidence type="ECO:0000256" key="2">
    <source>
        <dbReference type="SAM" id="MobiDB-lite"/>
    </source>
</evidence>
<organism evidence="4 5">
    <name type="scientific">Littorina saxatilis</name>
    <dbReference type="NCBI Taxonomy" id="31220"/>
    <lineage>
        <taxon>Eukaryota</taxon>
        <taxon>Metazoa</taxon>
        <taxon>Spiralia</taxon>
        <taxon>Lophotrochozoa</taxon>
        <taxon>Mollusca</taxon>
        <taxon>Gastropoda</taxon>
        <taxon>Caenogastropoda</taxon>
        <taxon>Littorinimorpha</taxon>
        <taxon>Littorinoidea</taxon>
        <taxon>Littorinidae</taxon>
        <taxon>Littorina</taxon>
    </lineage>
</organism>
<dbReference type="Proteomes" id="UP001374579">
    <property type="component" value="Unassembled WGS sequence"/>
</dbReference>
<keyword evidence="5" id="KW-1185">Reference proteome</keyword>
<dbReference type="PANTHER" id="PTHR22978">
    <property type="entry name" value="B-CELL TRANSLOCATION GENE"/>
    <property type="match status" value="1"/>
</dbReference>
<dbReference type="GO" id="GO:0008285">
    <property type="term" value="P:negative regulation of cell population proliferation"/>
    <property type="evidence" value="ECO:0007669"/>
    <property type="project" value="TreeGrafter"/>
</dbReference>
<gene>
    <name evidence="4" type="ORF">V1264_020517</name>
</gene>
<proteinExistence type="inferred from homology"/>
<name>A0AAN9GAY8_9CAEN</name>
<evidence type="ECO:0000313" key="4">
    <source>
        <dbReference type="EMBL" id="KAK7102273.1"/>
    </source>
</evidence>
<dbReference type="AlphaFoldDB" id="A0AAN9GAY8"/>
<comment type="similarity">
    <text evidence="1">Belongs to the BTG family.</text>
</comment>
<dbReference type="GO" id="GO:0005634">
    <property type="term" value="C:nucleus"/>
    <property type="evidence" value="ECO:0007669"/>
    <property type="project" value="TreeGrafter"/>
</dbReference>
<dbReference type="Pfam" id="PF07742">
    <property type="entry name" value="BTG"/>
    <property type="match status" value="1"/>
</dbReference>
<dbReference type="SMART" id="SM00099">
    <property type="entry name" value="btg1"/>
    <property type="match status" value="1"/>
</dbReference>
<feature type="domain" description="Anti-proliferative protein" evidence="3">
    <location>
        <begin position="1"/>
        <end position="110"/>
    </location>
</feature>
<dbReference type="EMBL" id="JBAMIC010000010">
    <property type="protein sequence ID" value="KAK7102273.1"/>
    <property type="molecule type" value="Genomic_DNA"/>
</dbReference>
<comment type="caution">
    <text evidence="4">The sequence shown here is derived from an EMBL/GenBank/DDBJ whole genome shotgun (WGS) entry which is preliminary data.</text>
</comment>
<feature type="region of interest" description="Disordered" evidence="2">
    <location>
        <begin position="124"/>
        <end position="157"/>
    </location>
</feature>
<dbReference type="Gene3D" id="3.90.640.90">
    <property type="entry name" value="Anti-proliferative protein, N-terminal domain"/>
    <property type="match status" value="1"/>
</dbReference>
<evidence type="ECO:0000259" key="3">
    <source>
        <dbReference type="SMART" id="SM00099"/>
    </source>
</evidence>
<protein>
    <recommendedName>
        <fullName evidence="3">Anti-proliferative protein domain-containing protein</fullName>
    </recommendedName>
</protein>